<dbReference type="EMBL" id="JAAGVB010000032">
    <property type="protein sequence ID" value="NEW34748.1"/>
    <property type="molecule type" value="Genomic_DNA"/>
</dbReference>
<evidence type="ECO:0000313" key="1">
    <source>
        <dbReference type="EMBL" id="NEW34748.1"/>
    </source>
</evidence>
<name>A0A6P1CQG9_9NOCA</name>
<evidence type="ECO:0000313" key="2">
    <source>
        <dbReference type="Proteomes" id="UP000471166"/>
    </source>
</evidence>
<sequence>MFDPNRIDGPSLDLVDRVVVALVTEKKADDTSIMVVGAQCRDLLHIGFGRNDLLRRTDDVDIAIAVSGDTEYRRIIADLPRSGTTDIRYAIAGLSVDVVPFGDIEDPAGTTSLPGRRESIDVFAFREVFTHSIELRLPSGYRVRIPTPAGYAVLKVKAWCDRSANGEYKDAGDIATACAWYQSDADILASLYEAHTDLLIGAELDVDAASLHLLCIEMASILGATRLAELSAAWARTDRALLAHHFARHQSRSRPDHNAARKALRALDYLLVS</sequence>
<proteinExistence type="predicted"/>
<gene>
    <name evidence="1" type="ORF">GV791_19610</name>
</gene>
<dbReference type="Proteomes" id="UP000471166">
    <property type="component" value="Unassembled WGS sequence"/>
</dbReference>
<evidence type="ECO:0008006" key="3">
    <source>
        <dbReference type="Google" id="ProtNLM"/>
    </source>
</evidence>
<dbReference type="OMA" id="GEIAWPP"/>
<comment type="caution">
    <text evidence="1">The sequence shown here is derived from an EMBL/GenBank/DDBJ whole genome shotgun (WGS) entry which is preliminary data.</text>
</comment>
<dbReference type="AlphaFoldDB" id="A0A6P1CQG9"/>
<protein>
    <recommendedName>
        <fullName evidence="3">Nucleotidyltransferase</fullName>
    </recommendedName>
</protein>
<organism evidence="1 2">
    <name type="scientific">Nocardia cyriacigeorgica</name>
    <dbReference type="NCBI Taxonomy" id="135487"/>
    <lineage>
        <taxon>Bacteria</taxon>
        <taxon>Bacillati</taxon>
        <taxon>Actinomycetota</taxon>
        <taxon>Actinomycetes</taxon>
        <taxon>Mycobacteriales</taxon>
        <taxon>Nocardiaceae</taxon>
        <taxon>Nocardia</taxon>
    </lineage>
</organism>
<dbReference type="RefSeq" id="WP_014352745.1">
    <property type="nucleotide sequence ID" value="NZ_AP026975.1"/>
</dbReference>
<accession>A0A6P1CQG9</accession>
<reference evidence="1 2" key="1">
    <citation type="submission" date="2020-01" db="EMBL/GenBank/DDBJ databases">
        <title>Genetics and antimicrobial susceptibilities of Nocardia species isolated from the soil; a comparison with species isolated from humans.</title>
        <authorList>
            <person name="Carrasco G."/>
            <person name="Monzon S."/>
            <person name="Sansegundo M."/>
            <person name="Garcia E."/>
            <person name="Garrido N."/>
            <person name="Medina M.J."/>
            <person name="Villalon P."/>
            <person name="Ramirez-Arocha A.C."/>
            <person name="Jimenez P."/>
            <person name="Cuesta I."/>
            <person name="Valdezate S."/>
        </authorList>
    </citation>
    <scope>NUCLEOTIDE SEQUENCE [LARGE SCALE GENOMIC DNA]</scope>
    <source>
        <strain evidence="1 2">CNM20110626</strain>
    </source>
</reference>